<dbReference type="EMBL" id="JNFF01000002">
    <property type="protein sequence ID" value="KEQ31755.1"/>
    <property type="molecule type" value="Genomic_DNA"/>
</dbReference>
<gene>
    <name evidence="3" type="ORF">N180_11560</name>
</gene>
<dbReference type="GO" id="GO:0097367">
    <property type="term" value="F:carbohydrate derivative binding"/>
    <property type="evidence" value="ECO:0007669"/>
    <property type="project" value="InterPro"/>
</dbReference>
<proteinExistence type="inferred from homology"/>
<name>A0A081PM32_9SPHI</name>
<dbReference type="eggNOG" id="COG0794">
    <property type="taxonomic scope" value="Bacteria"/>
</dbReference>
<comment type="caution">
    <text evidence="3">The sequence shown here is derived from an EMBL/GenBank/DDBJ whole genome shotgun (WGS) entry which is preliminary data.</text>
</comment>
<dbReference type="Pfam" id="PF01380">
    <property type="entry name" value="SIS"/>
    <property type="match status" value="1"/>
</dbReference>
<dbReference type="CDD" id="cd05005">
    <property type="entry name" value="SIS_PHI"/>
    <property type="match status" value="1"/>
</dbReference>
<dbReference type="GO" id="GO:0016853">
    <property type="term" value="F:isomerase activity"/>
    <property type="evidence" value="ECO:0007669"/>
    <property type="project" value="InterPro"/>
</dbReference>
<sequence length="206" mass="22154">MDTKANQDDSIQPAEMPFLKQIEQLKKNLNMILSEQLQLAAKLDYGQIAKLIPELMTAERIFVAGAGRSGLSMKAAAMRLMHFGFQVYVAGETTTPAIRKGDLLLAASGSGTTTSIVNAAQKAVNAGAKVVALSVTAESPLAALAELVCILPAAQKQDHGKTMSQQYAGSLYEQGLLLLTDAIFQTLWAMEYSPAETLWTRHANLE</sequence>
<evidence type="ECO:0000259" key="2">
    <source>
        <dbReference type="PROSITE" id="PS51464"/>
    </source>
</evidence>
<comment type="similarity">
    <text evidence="1">Belongs to the SIS family. PHI subfamily.</text>
</comment>
<dbReference type="InterPro" id="IPR001347">
    <property type="entry name" value="SIS_dom"/>
</dbReference>
<dbReference type="AlphaFoldDB" id="A0A081PM32"/>
<dbReference type="PANTHER" id="PTHR43443:SF1">
    <property type="entry name" value="3-HEXULOSE-6-PHOSPHATE ISOMERASE"/>
    <property type="match status" value="1"/>
</dbReference>
<reference evidence="3 4" key="1">
    <citation type="journal article" date="1992" name="Int. J. Syst. Bacteriol.">
        <title>Sphingobacterium antarcticus sp. nov. a Psychrotrophic Bacterium from the Soils of Schirmacher Oasis, Antarctica.</title>
        <authorList>
            <person name="Shivaji S."/>
            <person name="Ray M.K."/>
            <person name="Rao N.S."/>
            <person name="Saiserr L."/>
            <person name="Jagannadham M.V."/>
            <person name="Kumar G.S."/>
            <person name="Reddy G."/>
            <person name="Bhargava P.M."/>
        </authorList>
    </citation>
    <scope>NUCLEOTIDE SEQUENCE [LARGE SCALE GENOMIC DNA]</scope>
    <source>
        <strain evidence="3 4">4BY</strain>
    </source>
</reference>
<feature type="domain" description="SIS" evidence="2">
    <location>
        <begin position="51"/>
        <end position="193"/>
    </location>
</feature>
<evidence type="ECO:0000256" key="1">
    <source>
        <dbReference type="ARBA" id="ARBA00009235"/>
    </source>
</evidence>
<dbReference type="InterPro" id="IPR017552">
    <property type="entry name" value="PHI/rmpB"/>
</dbReference>
<dbReference type="SUPFAM" id="SSF53697">
    <property type="entry name" value="SIS domain"/>
    <property type="match status" value="1"/>
</dbReference>
<dbReference type="Gene3D" id="3.40.50.10490">
    <property type="entry name" value="Glucose-6-phosphate isomerase like protein, domain 1"/>
    <property type="match status" value="1"/>
</dbReference>
<keyword evidence="4" id="KW-1185">Reference proteome</keyword>
<dbReference type="GO" id="GO:1901135">
    <property type="term" value="P:carbohydrate derivative metabolic process"/>
    <property type="evidence" value="ECO:0007669"/>
    <property type="project" value="InterPro"/>
</dbReference>
<dbReference type="PROSITE" id="PS51464">
    <property type="entry name" value="SIS"/>
    <property type="match status" value="1"/>
</dbReference>
<dbReference type="NCBIfam" id="TIGR03127">
    <property type="entry name" value="RuMP_HxlB"/>
    <property type="match status" value="1"/>
</dbReference>
<organism evidence="3 4">
    <name type="scientific">Pedobacter antarcticus 4BY</name>
    <dbReference type="NCBI Taxonomy" id="1358423"/>
    <lineage>
        <taxon>Bacteria</taxon>
        <taxon>Pseudomonadati</taxon>
        <taxon>Bacteroidota</taxon>
        <taxon>Sphingobacteriia</taxon>
        <taxon>Sphingobacteriales</taxon>
        <taxon>Sphingobacteriaceae</taxon>
        <taxon>Pedobacter</taxon>
    </lineage>
</organism>
<evidence type="ECO:0000313" key="3">
    <source>
        <dbReference type="EMBL" id="KEQ31755.1"/>
    </source>
</evidence>
<evidence type="ECO:0000313" key="4">
    <source>
        <dbReference type="Proteomes" id="UP000028007"/>
    </source>
</evidence>
<dbReference type="RefSeq" id="WP_234797585.1">
    <property type="nucleotide sequence ID" value="NZ_JNFF01000002.1"/>
</dbReference>
<accession>A0A081PM32</accession>
<dbReference type="Proteomes" id="UP000028007">
    <property type="component" value="Unassembled WGS sequence"/>
</dbReference>
<dbReference type="PANTHER" id="PTHR43443">
    <property type="entry name" value="3-HEXULOSE-6-PHOSPHATE ISOMERASE"/>
    <property type="match status" value="1"/>
</dbReference>
<dbReference type="InterPro" id="IPR046348">
    <property type="entry name" value="SIS_dom_sf"/>
</dbReference>
<protein>
    <recommendedName>
        <fullName evidence="2">SIS domain-containing protein</fullName>
    </recommendedName>
</protein>